<dbReference type="Proteomes" id="UP001139000">
    <property type="component" value="Unassembled WGS sequence"/>
</dbReference>
<name>A0A9X1TDP6_9BACT</name>
<dbReference type="RefSeq" id="WP_234606362.1">
    <property type="nucleotide sequence ID" value="NZ_CP094997.1"/>
</dbReference>
<organism evidence="1 2">
    <name type="scientific">Dyadobacter chenwenxiniae</name>
    <dbReference type="NCBI Taxonomy" id="2906456"/>
    <lineage>
        <taxon>Bacteria</taxon>
        <taxon>Pseudomonadati</taxon>
        <taxon>Bacteroidota</taxon>
        <taxon>Cytophagia</taxon>
        <taxon>Cytophagales</taxon>
        <taxon>Spirosomataceae</taxon>
        <taxon>Dyadobacter</taxon>
    </lineage>
</organism>
<gene>
    <name evidence="1" type="ORF">LXM26_03765</name>
</gene>
<dbReference type="AlphaFoldDB" id="A0A9X1TDP6"/>
<sequence length="148" mass="16351">MMKNAFLLMVLFLTITNLYAQKGEVLSNNNIVAMHQAKVSKSLIIQKINASTARFDMSVPGMLALESVKVPEAIMEVMLTASKPADVLQNEQIIQMHQAGFSKRLIIQRIQAGPNRFNVTTDGLIQLRIAKVPEAITKVMINGNSKSK</sequence>
<dbReference type="EMBL" id="JAJTTC010000001">
    <property type="protein sequence ID" value="MCF0060595.1"/>
    <property type="molecule type" value="Genomic_DNA"/>
</dbReference>
<accession>A0A9X1TDP6</accession>
<proteinExistence type="predicted"/>
<protein>
    <submittedName>
        <fullName evidence="1">Uncharacterized protein</fullName>
    </submittedName>
</protein>
<evidence type="ECO:0000313" key="2">
    <source>
        <dbReference type="Proteomes" id="UP001139000"/>
    </source>
</evidence>
<comment type="caution">
    <text evidence="1">The sequence shown here is derived from an EMBL/GenBank/DDBJ whole genome shotgun (WGS) entry which is preliminary data.</text>
</comment>
<reference evidence="1" key="1">
    <citation type="submission" date="2021-12" db="EMBL/GenBank/DDBJ databases">
        <title>Novel species in genus Dyadobacter.</title>
        <authorList>
            <person name="Ma C."/>
        </authorList>
    </citation>
    <scope>NUCLEOTIDE SEQUENCE</scope>
    <source>
        <strain evidence="1">LJ419</strain>
    </source>
</reference>
<keyword evidence="2" id="KW-1185">Reference proteome</keyword>
<evidence type="ECO:0000313" key="1">
    <source>
        <dbReference type="EMBL" id="MCF0060595.1"/>
    </source>
</evidence>